<evidence type="ECO:0000256" key="1">
    <source>
        <dbReference type="SAM" id="MobiDB-lite"/>
    </source>
</evidence>
<dbReference type="EMBL" id="CAJVPI010001527">
    <property type="protein sequence ID" value="CAG8616821.1"/>
    <property type="molecule type" value="Genomic_DNA"/>
</dbReference>
<accession>A0A9N9GMP0</accession>
<comment type="caution">
    <text evidence="2">The sequence shown here is derived from an EMBL/GenBank/DDBJ whole genome shotgun (WGS) entry which is preliminary data.</text>
</comment>
<protein>
    <submittedName>
        <fullName evidence="2">6063_t:CDS:1</fullName>
    </submittedName>
</protein>
<dbReference type="PANTHER" id="PTHR47839">
    <property type="entry name" value="DOMAIN PROTEIN, PUTATIVE (AFU_ORTHOLOGUE AFUA_6G04830)-RELATED"/>
    <property type="match status" value="1"/>
</dbReference>
<sequence>MSTFKWRNTPAISAKRQQESRSDQWLMPSVNGEPEQGRAYQTTGCSSHLAARIISTVERESIDLLDKTLAVCVLSINVIRLFNQGMEKFIKVIPTVQKEYDTFFKKANEQKMIGEITLDDILFTELLV</sequence>
<name>A0A9N9GMP0_9GLOM</name>
<feature type="region of interest" description="Disordered" evidence="1">
    <location>
        <begin position="1"/>
        <end position="24"/>
    </location>
</feature>
<keyword evidence="3" id="KW-1185">Reference proteome</keyword>
<evidence type="ECO:0000313" key="3">
    <source>
        <dbReference type="Proteomes" id="UP000789739"/>
    </source>
</evidence>
<dbReference type="InterPro" id="IPR022155">
    <property type="entry name" value="DUF3684"/>
</dbReference>
<dbReference type="OrthoDB" id="10031156at2759"/>
<proteinExistence type="predicted"/>
<dbReference type="PANTHER" id="PTHR47839:SF1">
    <property type="entry name" value="DOMAIN PROTEIN, PUTATIVE (AFU_ORTHOLOGUE AFUA_6G04830)-RELATED"/>
    <property type="match status" value="1"/>
</dbReference>
<organism evidence="2 3">
    <name type="scientific">Paraglomus brasilianum</name>
    <dbReference type="NCBI Taxonomy" id="144538"/>
    <lineage>
        <taxon>Eukaryota</taxon>
        <taxon>Fungi</taxon>
        <taxon>Fungi incertae sedis</taxon>
        <taxon>Mucoromycota</taxon>
        <taxon>Glomeromycotina</taxon>
        <taxon>Glomeromycetes</taxon>
        <taxon>Paraglomerales</taxon>
        <taxon>Paraglomeraceae</taxon>
        <taxon>Paraglomus</taxon>
    </lineage>
</organism>
<evidence type="ECO:0000313" key="2">
    <source>
        <dbReference type="EMBL" id="CAG8616821.1"/>
    </source>
</evidence>
<gene>
    <name evidence="2" type="ORF">PBRASI_LOCUS8475</name>
</gene>
<reference evidence="2" key="1">
    <citation type="submission" date="2021-06" db="EMBL/GenBank/DDBJ databases">
        <authorList>
            <person name="Kallberg Y."/>
            <person name="Tangrot J."/>
            <person name="Rosling A."/>
        </authorList>
    </citation>
    <scope>NUCLEOTIDE SEQUENCE</scope>
    <source>
        <strain evidence="2">BR232B</strain>
    </source>
</reference>
<dbReference type="Proteomes" id="UP000789739">
    <property type="component" value="Unassembled WGS sequence"/>
</dbReference>
<dbReference type="Pfam" id="PF12449">
    <property type="entry name" value="DUF3684"/>
    <property type="match status" value="1"/>
</dbReference>
<dbReference type="AlphaFoldDB" id="A0A9N9GMP0"/>